<organism evidence="3 4">
    <name type="scientific">Polarella glacialis</name>
    <name type="common">Dinoflagellate</name>
    <dbReference type="NCBI Taxonomy" id="89957"/>
    <lineage>
        <taxon>Eukaryota</taxon>
        <taxon>Sar</taxon>
        <taxon>Alveolata</taxon>
        <taxon>Dinophyceae</taxon>
        <taxon>Suessiales</taxon>
        <taxon>Suessiaceae</taxon>
        <taxon>Polarella</taxon>
    </lineage>
</organism>
<dbReference type="Proteomes" id="UP000626109">
    <property type="component" value="Unassembled WGS sequence"/>
</dbReference>
<accession>A0A813LVU3</accession>
<comment type="caution">
    <text evidence="3">The sequence shown here is derived from an EMBL/GenBank/DDBJ whole genome shotgun (WGS) entry which is preliminary data.</text>
</comment>
<name>A0A813LVU3_POLGL</name>
<feature type="region of interest" description="Disordered" evidence="1">
    <location>
        <begin position="667"/>
        <end position="691"/>
    </location>
</feature>
<feature type="domain" description="Mei2-like C-terminal RNA recognition motif" evidence="2">
    <location>
        <begin position="1203"/>
        <end position="1287"/>
    </location>
</feature>
<dbReference type="InterPro" id="IPR035979">
    <property type="entry name" value="RBD_domain_sf"/>
</dbReference>
<dbReference type="Pfam" id="PF04059">
    <property type="entry name" value="RRM_2"/>
    <property type="match status" value="3"/>
</dbReference>
<feature type="domain" description="Mei2-like C-terminal RNA recognition motif" evidence="2">
    <location>
        <begin position="723"/>
        <end position="807"/>
    </location>
</feature>
<feature type="compositionally biased region" description="Polar residues" evidence="1">
    <location>
        <begin position="93"/>
        <end position="102"/>
    </location>
</feature>
<proteinExistence type="predicted"/>
<feature type="region of interest" description="Disordered" evidence="1">
    <location>
        <begin position="1150"/>
        <end position="1173"/>
    </location>
</feature>
<gene>
    <name evidence="3" type="ORF">PGLA2088_LOCUS51212</name>
</gene>
<dbReference type="SUPFAM" id="SSF54928">
    <property type="entry name" value="RNA-binding domain, RBD"/>
    <property type="match status" value="3"/>
</dbReference>
<evidence type="ECO:0000313" key="4">
    <source>
        <dbReference type="Proteomes" id="UP000626109"/>
    </source>
</evidence>
<feature type="region of interest" description="Disordered" evidence="1">
    <location>
        <begin position="79"/>
        <end position="118"/>
    </location>
</feature>
<feature type="domain" description="Mei2-like C-terminal RNA recognition motif" evidence="2">
    <location>
        <begin position="253"/>
        <end position="339"/>
    </location>
</feature>
<reference evidence="3" key="1">
    <citation type="submission" date="2021-02" db="EMBL/GenBank/DDBJ databases">
        <authorList>
            <person name="Dougan E. K."/>
            <person name="Rhodes N."/>
            <person name="Thang M."/>
            <person name="Chan C."/>
        </authorList>
    </citation>
    <scope>NUCLEOTIDE SEQUENCE</scope>
</reference>
<sequence length="1353" mass="149917">MFPAPSFVICVPVHHVDPFLAPAPQYQQHQLEEFQKPDGFQKEVPQTSFAKADLILELLRSPGLESRFEAALEDCSEDVFDYSTPEPSPRLWKSSTQPAPSTQCPPNPDGTDSRATSPPVLVDTAYSASPVGMHGCHAVMMPSRFMPRCQPMAGTYNPDGSYNGFFCEHDGNSCFVPEVRAVQMPTGSCVPVGRSVSKCSTMSGVTDEHGEDASLNSKEGHWPTPAAEEEACRPTTPAVAVGLVTSSVPKGFTTLAIRNIPAMYTQEMLLAEFILDGSFDFFFLPCTKKDARTMGIAFINFRTHALALDFQGKWHRHFLQDHGPTKHLDVAAARVQGLCSNLRQFNSKSIARFQRAGMLPVFLDDSNNRMDPFGELQGVLPHLTASMPCRLVFKDPPIFGVLLDMRPHLATLRAVLPYRFAYERICNTKWQEHLNASFHQFVPLKKARYHRKSPCDIFAVPSNYPYFLGTRIDWLTAVVLFAVLCLPHGHSAGLAKQVLHPTPRLCSSARPDHSTMFPAPSFVICVPVHHVDPFLAPAPQYQQPQLEEFQKPDGFQKEVPQTSLAKADLILEWRRSQGLESRFEAALEDCSEDAFDYSLPEPSPRLWKSSTQPAPKAGTYNPDGSYNGFFCEHDGNSCFVPEVKAVQMPTGSCSPVGRSISKCSTMSGGSGMSGVTDEHGEDASLNSKEGHWPTPAVEEEACRPTTPPVAVGLVTSSVPKGFTTLVIRNIPARYNQEMLLAEFILDGSFDFFFLPCTKKDARTMGIAFINFRTHALALDFQGKWHRHFLQDHGPTKHLDVAAARVQGLCSNPRQFNSKSIARFQRAGMLPVFLDDSNNRMDPFGELQGVLPHLTASMPCRHLHVALSALGWFSKTPPLFGVWLDMRPHLATLRAVLPYRFAYERICNTKWQEHLNASFHQFVPLKKARYHRKSPCDIFAVPSNYPYFLGTRIDWLTAVVLFAVLCLPHGHSAGLAQQVLHPTPRLCSSARPDHSTMFPAPSFVICVPVHHVDPFLAPAPQYQQPQLEEFQKPDGFQKEVPQTSLAKADLILEWRRSQGLESRFEAALEDCSEDAFDYSLPEPSPRLWKSSTQPAPKAGTYNPDGSYNGFFCEHDGNSCFVPEVKAVQMPTGSCSPVGRSISKCSTMSGGSAMSGVTDEHGEDASLNSKEGHWPTPAAEEEACRPTTPAVAVGLVTSSVPKGFTTLAIRNIPAMYTQEMLLAEFILDGSFDFFFLPCTKKDARTMGIAFINFRTHALALDFQGKWHRHFLQDHGPTKHLDVAAARVQGLCSNPRQFNSKSIARFQRAGMLPVFLDDSNNRMDPFGELQGVLPHLTASMPCRILPTPEQQAATHL</sequence>
<evidence type="ECO:0000313" key="3">
    <source>
        <dbReference type="EMBL" id="CAE8743012.1"/>
    </source>
</evidence>
<evidence type="ECO:0000259" key="2">
    <source>
        <dbReference type="Pfam" id="PF04059"/>
    </source>
</evidence>
<dbReference type="GO" id="GO:0003676">
    <property type="term" value="F:nucleic acid binding"/>
    <property type="evidence" value="ECO:0007669"/>
    <property type="project" value="InterPro"/>
</dbReference>
<feature type="region of interest" description="Disordered" evidence="1">
    <location>
        <begin position="201"/>
        <end position="223"/>
    </location>
</feature>
<evidence type="ECO:0000256" key="1">
    <source>
        <dbReference type="SAM" id="MobiDB-lite"/>
    </source>
</evidence>
<protein>
    <recommendedName>
        <fullName evidence="2">Mei2-like C-terminal RNA recognition motif domain-containing protein</fullName>
    </recommendedName>
</protein>
<dbReference type="InterPro" id="IPR007201">
    <property type="entry name" value="Mei2-like_Rrm_C"/>
</dbReference>
<dbReference type="EMBL" id="CAJNNW010037573">
    <property type="protein sequence ID" value="CAE8743012.1"/>
    <property type="molecule type" value="Genomic_DNA"/>
</dbReference>